<comment type="caution">
    <text evidence="1">The sequence shown here is derived from an EMBL/GenBank/DDBJ whole genome shotgun (WGS) entry which is preliminary data.</text>
</comment>
<gene>
    <name evidence="1" type="ORF">POM88_048785</name>
</gene>
<protein>
    <submittedName>
        <fullName evidence="1">Uncharacterized protein</fullName>
    </submittedName>
</protein>
<keyword evidence="2" id="KW-1185">Reference proteome</keyword>
<proteinExistence type="predicted"/>
<dbReference type="AlphaFoldDB" id="A0AAD8GWG5"/>
<evidence type="ECO:0000313" key="2">
    <source>
        <dbReference type="Proteomes" id="UP001237642"/>
    </source>
</evidence>
<dbReference type="EMBL" id="JAUIZM010000011">
    <property type="protein sequence ID" value="KAK1355529.1"/>
    <property type="molecule type" value="Genomic_DNA"/>
</dbReference>
<dbReference type="Proteomes" id="UP001237642">
    <property type="component" value="Unassembled WGS sequence"/>
</dbReference>
<reference evidence="1" key="2">
    <citation type="submission" date="2023-05" db="EMBL/GenBank/DDBJ databases">
        <authorList>
            <person name="Schelkunov M.I."/>
        </authorList>
    </citation>
    <scope>NUCLEOTIDE SEQUENCE</scope>
    <source>
        <strain evidence="1">Hsosn_3</strain>
        <tissue evidence="1">Leaf</tissue>
    </source>
</reference>
<organism evidence="1 2">
    <name type="scientific">Heracleum sosnowskyi</name>
    <dbReference type="NCBI Taxonomy" id="360622"/>
    <lineage>
        <taxon>Eukaryota</taxon>
        <taxon>Viridiplantae</taxon>
        <taxon>Streptophyta</taxon>
        <taxon>Embryophyta</taxon>
        <taxon>Tracheophyta</taxon>
        <taxon>Spermatophyta</taxon>
        <taxon>Magnoliopsida</taxon>
        <taxon>eudicotyledons</taxon>
        <taxon>Gunneridae</taxon>
        <taxon>Pentapetalae</taxon>
        <taxon>asterids</taxon>
        <taxon>campanulids</taxon>
        <taxon>Apiales</taxon>
        <taxon>Apiaceae</taxon>
        <taxon>Apioideae</taxon>
        <taxon>apioid superclade</taxon>
        <taxon>Tordylieae</taxon>
        <taxon>Tordyliinae</taxon>
        <taxon>Heracleum</taxon>
    </lineage>
</organism>
<name>A0AAD8GWG5_9APIA</name>
<sequence length="139" mass="15676">MDVGTSPLELGELVSTTTSTADPEIYGSDYLPPRSCRPIFAHTTGRASFNVGMGWDGNRFSATYKLQELLGWKKKELCGSMTLLQVWIYERFPGLCPTHRQSYLIQHPRALRFVKIPLKYANVPFNRYAGHTGTPPHNC</sequence>
<evidence type="ECO:0000313" key="1">
    <source>
        <dbReference type="EMBL" id="KAK1355529.1"/>
    </source>
</evidence>
<reference evidence="1" key="1">
    <citation type="submission" date="2023-02" db="EMBL/GenBank/DDBJ databases">
        <title>Genome of toxic invasive species Heracleum sosnowskyi carries increased number of genes despite the absence of recent whole-genome duplications.</title>
        <authorList>
            <person name="Schelkunov M."/>
            <person name="Shtratnikova V."/>
            <person name="Makarenko M."/>
            <person name="Klepikova A."/>
            <person name="Omelchenko D."/>
            <person name="Novikova G."/>
            <person name="Obukhova E."/>
            <person name="Bogdanov V."/>
            <person name="Penin A."/>
            <person name="Logacheva M."/>
        </authorList>
    </citation>
    <scope>NUCLEOTIDE SEQUENCE</scope>
    <source>
        <strain evidence="1">Hsosn_3</strain>
        <tissue evidence="1">Leaf</tissue>
    </source>
</reference>
<accession>A0AAD8GWG5</accession>